<dbReference type="GO" id="GO:0016874">
    <property type="term" value="F:ligase activity"/>
    <property type="evidence" value="ECO:0007669"/>
    <property type="project" value="UniProtKB-KW"/>
</dbReference>
<dbReference type="EMBL" id="CAJZAH010000003">
    <property type="protein sequence ID" value="CAG9178118.1"/>
    <property type="molecule type" value="Genomic_DNA"/>
</dbReference>
<sequence length="311" mass="32627">MSNRSPEPSFPPSPLSSSPAGAAESAATLEELPAALPHEGPEDDDYHRRFGGVARLYGADGLARLEAASICVVGVGGVGSWVAEALARNAVGRITLVDLDHVAVSNTNRQIHALGDAYGRAKVEAMAERMVQINPRCEVRQIDDFVTVDNVEALLAGHDYVIDCIDAAKVKTAMLVWAHRQGVPIVTCGGAGGQIDPTRVRIVDITRTVQDPLLAKVRQNMRTKHGFPRDLRRKWGIAAVYSDEPLRYPEPAQQACDLDEAPAAGAGQAAPQGPQGLACAGFGSSVAVTAVFGFVAASAAIVAIATGKPPI</sequence>
<dbReference type="Pfam" id="PF00899">
    <property type="entry name" value="ThiF"/>
    <property type="match status" value="1"/>
</dbReference>
<comment type="caution">
    <text evidence="4">The sequence shown here is derived from an EMBL/GenBank/DDBJ whole genome shotgun (WGS) entry which is preliminary data.</text>
</comment>
<evidence type="ECO:0000256" key="2">
    <source>
        <dbReference type="SAM" id="Phobius"/>
    </source>
</evidence>
<organism evidence="4 5">
    <name type="scientific">Cupriavidus respiraculi</name>
    <dbReference type="NCBI Taxonomy" id="195930"/>
    <lineage>
        <taxon>Bacteria</taxon>
        <taxon>Pseudomonadati</taxon>
        <taxon>Pseudomonadota</taxon>
        <taxon>Betaproteobacteria</taxon>
        <taxon>Burkholderiales</taxon>
        <taxon>Burkholderiaceae</taxon>
        <taxon>Cupriavidus</taxon>
    </lineage>
</organism>
<keyword evidence="4" id="KW-0436">Ligase</keyword>
<dbReference type="InterPro" id="IPR045886">
    <property type="entry name" value="ThiF/MoeB/HesA"/>
</dbReference>
<dbReference type="PANTHER" id="PTHR43267">
    <property type="entry name" value="TRNA THREONYLCARBAMOYLADENOSINE DEHYDRATASE"/>
    <property type="match status" value="1"/>
</dbReference>
<evidence type="ECO:0000313" key="4">
    <source>
        <dbReference type="EMBL" id="CAG9178118.1"/>
    </source>
</evidence>
<feature type="transmembrane region" description="Helical" evidence="2">
    <location>
        <begin position="282"/>
        <end position="305"/>
    </location>
</feature>
<dbReference type="PANTHER" id="PTHR43267:SF1">
    <property type="entry name" value="TRNA THREONYLCARBAMOYLADENOSINE DEHYDRATASE"/>
    <property type="match status" value="1"/>
</dbReference>
<dbReference type="EC" id="6.1.-.-" evidence="4"/>
<dbReference type="Proteomes" id="UP000721236">
    <property type="component" value="Unassembled WGS sequence"/>
</dbReference>
<keyword evidence="2" id="KW-1133">Transmembrane helix</keyword>
<dbReference type="InterPro" id="IPR000594">
    <property type="entry name" value="ThiF_NAD_FAD-bd"/>
</dbReference>
<evidence type="ECO:0000256" key="1">
    <source>
        <dbReference type="SAM" id="MobiDB-lite"/>
    </source>
</evidence>
<name>A0ABN7YZ15_9BURK</name>
<reference evidence="4 5" key="1">
    <citation type="submission" date="2021-08" db="EMBL/GenBank/DDBJ databases">
        <authorList>
            <person name="Peeters C."/>
        </authorList>
    </citation>
    <scope>NUCLEOTIDE SEQUENCE [LARGE SCALE GENOMIC DNA]</scope>
    <source>
        <strain evidence="4 5">LMG 21510</strain>
    </source>
</reference>
<protein>
    <submittedName>
        <fullName evidence="4">tRNA threonylcarbamoyladenosine dehydratase</fullName>
        <ecNumber evidence="4">6.1.-.-</ecNumber>
    </submittedName>
</protein>
<proteinExistence type="predicted"/>
<feature type="region of interest" description="Disordered" evidence="1">
    <location>
        <begin position="1"/>
        <end position="45"/>
    </location>
</feature>
<evidence type="ECO:0000313" key="5">
    <source>
        <dbReference type="Proteomes" id="UP000721236"/>
    </source>
</evidence>
<dbReference type="SUPFAM" id="SSF69572">
    <property type="entry name" value="Activating enzymes of the ubiquitin-like proteins"/>
    <property type="match status" value="1"/>
</dbReference>
<feature type="compositionally biased region" description="Low complexity" evidence="1">
    <location>
        <begin position="15"/>
        <end position="38"/>
    </location>
</feature>
<accession>A0ABN7YZ15</accession>
<dbReference type="CDD" id="cd00755">
    <property type="entry name" value="YgdL_like"/>
    <property type="match status" value="1"/>
</dbReference>
<keyword evidence="5" id="KW-1185">Reference proteome</keyword>
<evidence type="ECO:0000259" key="3">
    <source>
        <dbReference type="Pfam" id="PF00899"/>
    </source>
</evidence>
<gene>
    <name evidence="4" type="primary">tcdA</name>
    <name evidence="4" type="ORF">LMG21510_03491</name>
</gene>
<dbReference type="Gene3D" id="3.40.50.720">
    <property type="entry name" value="NAD(P)-binding Rossmann-like Domain"/>
    <property type="match status" value="1"/>
</dbReference>
<keyword evidence="2" id="KW-0472">Membrane</keyword>
<feature type="domain" description="THIF-type NAD/FAD binding fold" evidence="3">
    <location>
        <begin position="55"/>
        <end position="302"/>
    </location>
</feature>
<keyword evidence="2" id="KW-0812">Transmembrane</keyword>
<dbReference type="InterPro" id="IPR035985">
    <property type="entry name" value="Ubiquitin-activating_enz"/>
</dbReference>